<reference evidence="1 2" key="1">
    <citation type="journal article" date="2012" name="J. Bacteriol.">
        <title>Complete Genome Sequence of Burkholderia sp. Strain GG4, a Betaproteobacterium That Reduces 3-Oxo-N-Acylhomoserine Lactones and Produces Different N-Acylhomoserine Lactones.</title>
        <authorList>
            <person name="Hong K.W."/>
            <person name="Koh C.L."/>
            <person name="Sam C.K."/>
            <person name="Yin W.F."/>
            <person name="Chan K.G."/>
        </authorList>
    </citation>
    <scope>NUCLEOTIDE SEQUENCE [LARGE SCALE GENOMIC DNA]</scope>
    <source>
        <strain evidence="1 2">GG4</strain>
    </source>
</reference>
<evidence type="ECO:0000313" key="2">
    <source>
        <dbReference type="Proteomes" id="UP000032866"/>
    </source>
</evidence>
<sequence>MCDHLDHQVEPDEAEEVLCRVCGCETGEADFERIDDEFNPRNPMCPDCQAEARLRSQTCEFCDEPAEYETDAGPLCDEHHSQYVDGFIGRD</sequence>
<proteinExistence type="predicted"/>
<protein>
    <submittedName>
        <fullName evidence="1">Uncharacterized protein</fullName>
    </submittedName>
</protein>
<organism evidence="1 2">
    <name type="scientific">Burkholderia cepacia GG4</name>
    <dbReference type="NCBI Taxonomy" id="1009846"/>
    <lineage>
        <taxon>Bacteria</taxon>
        <taxon>Pseudomonadati</taxon>
        <taxon>Pseudomonadota</taxon>
        <taxon>Betaproteobacteria</taxon>
        <taxon>Burkholderiales</taxon>
        <taxon>Burkholderiaceae</taxon>
        <taxon>Burkholderia</taxon>
        <taxon>Burkholderia cepacia complex</taxon>
    </lineage>
</organism>
<name>A0A9W3K293_BURCE</name>
<accession>A0A9W3K293</accession>
<gene>
    <name evidence="1" type="ORF">GEM_3057</name>
</gene>
<dbReference type="Proteomes" id="UP000032866">
    <property type="component" value="Chromosome 1"/>
</dbReference>
<dbReference type="AlphaFoldDB" id="A0A9W3K293"/>
<dbReference type="KEGG" id="bct:GEM_3057"/>
<dbReference type="EMBL" id="CP003774">
    <property type="protein sequence ID" value="AFQ49453.1"/>
    <property type="molecule type" value="Genomic_DNA"/>
</dbReference>
<evidence type="ECO:0000313" key="1">
    <source>
        <dbReference type="EMBL" id="AFQ49453.1"/>
    </source>
</evidence>